<dbReference type="Gene3D" id="1.10.287.110">
    <property type="entry name" value="DnaJ domain"/>
    <property type="match status" value="1"/>
</dbReference>
<feature type="region of interest" description="Disordered" evidence="1">
    <location>
        <begin position="240"/>
        <end position="321"/>
    </location>
</feature>
<feature type="region of interest" description="Disordered" evidence="1">
    <location>
        <begin position="334"/>
        <end position="512"/>
    </location>
</feature>
<evidence type="ECO:0000313" key="3">
    <source>
        <dbReference type="EMBL" id="AUX37885.1"/>
    </source>
</evidence>
<reference evidence="3 4" key="1">
    <citation type="submission" date="2015-09" db="EMBL/GenBank/DDBJ databases">
        <title>Sorangium comparison.</title>
        <authorList>
            <person name="Zaburannyi N."/>
            <person name="Bunk B."/>
            <person name="Overmann J."/>
            <person name="Mueller R."/>
        </authorList>
    </citation>
    <scope>NUCLEOTIDE SEQUENCE [LARGE SCALE GENOMIC DNA]</scope>
    <source>
        <strain evidence="3 4">So ce836</strain>
    </source>
</reference>
<feature type="domain" description="J" evidence="2">
    <location>
        <begin position="862"/>
        <end position="933"/>
    </location>
</feature>
<dbReference type="InterPro" id="IPR036869">
    <property type="entry name" value="J_dom_sf"/>
</dbReference>
<protein>
    <recommendedName>
        <fullName evidence="2">J domain-containing protein</fullName>
    </recommendedName>
</protein>
<accession>A0A4P2R4E0</accession>
<dbReference type="PROSITE" id="PS50076">
    <property type="entry name" value="DNAJ_2"/>
    <property type="match status" value="1"/>
</dbReference>
<gene>
    <name evidence="3" type="ORF">SOCE836_101220</name>
</gene>
<organism evidence="3 4">
    <name type="scientific">Sorangium cellulosum</name>
    <name type="common">Polyangium cellulosum</name>
    <dbReference type="NCBI Taxonomy" id="56"/>
    <lineage>
        <taxon>Bacteria</taxon>
        <taxon>Pseudomonadati</taxon>
        <taxon>Myxococcota</taxon>
        <taxon>Polyangia</taxon>
        <taxon>Polyangiales</taxon>
        <taxon>Polyangiaceae</taxon>
        <taxon>Sorangium</taxon>
    </lineage>
</organism>
<feature type="compositionally biased region" description="Pro residues" evidence="1">
    <location>
        <begin position="549"/>
        <end position="566"/>
    </location>
</feature>
<sequence>MTAVSELRDDHEAVQARLRAGAILLADASAEGAAIGAALRARGFEVIAAPIDALEARLAIDAPRVVIVDIDEPGAIEALERLYLRAGGVAASVLLVGDPVRSAELDPQLFGQVFERPVDIAELAAHVSAVAEPGRFRGDQAAAARMPSGYSGPIDDEVPSNPDFASDLDPLDVGSVLPPPEDGEAVGPRLLPARISPELEEILVAAEQRVTAKAHPSSVPAAEEDVDLMLSPELLSALDEPLDPEEDEPHTGASAGQAPLGAGAASQPRTSSDPHGAAAALHPPATRAENTGPGDFLAELAEPGEDERDGELHADPSLDAPFATKRAGLELAAFSIDLPGREERDHGAPARRSGGRDAAPPTPREAGRPHGFGSPPPRAEAPWERAPSPAPREEPAWDRALPSAARGEDLDWRAPSARLEPSVRQRYTEPPPTRSRGARDPRAPGFPPPPPPPPGVAFVSPPSVEVRTALLPPGDGTEPEPLPPAPAPVRSAAAARAPTPPGGPATTGAGTLGRGLLPPIPPSTPGALGRMPLPAPPSVAISGAGFRGPAPPMPPAPSPPMPPVPSAPATVSTGALGHAPPPQIVDEAPISSDASSTTVLGPGDAPRALARAVGSRASGSLAITTEEGARRIVLHEGDLVTAGSSVPEETLLAFLVGRGDLEREVAARLAGKLPASGRHAGAALIAHGHLGQDDLWPVLRAHAEWVIGHVVLVEAGTCDLEAEPPGRLKAEPNVFGGATGAEVFVETIRRVIAPEVALRRLGGPGARLDDGARRNLLGECALRREEEELVRTARGRSVGELVNAAEPENASVLYALVCLEVLDVLIPPSITEAPPPPVEDPLDEEAIRQRVRARLALVEDGDYFSILGIPRDATNYEIRRAYLALRKAFEPSTLLTAATVDLLDDVRLVIEVLDEAYEILREPHRRERYRRAIEAGPP</sequence>
<dbReference type="EMBL" id="CP012672">
    <property type="protein sequence ID" value="AUX37885.1"/>
    <property type="molecule type" value="Genomic_DNA"/>
</dbReference>
<name>A0A4P2R4E0_SORCE</name>
<dbReference type="SUPFAM" id="SSF46565">
    <property type="entry name" value="Chaperone J-domain"/>
    <property type="match status" value="1"/>
</dbReference>
<dbReference type="AlphaFoldDB" id="A0A4P2R4E0"/>
<dbReference type="Proteomes" id="UP000295497">
    <property type="component" value="Chromosome"/>
</dbReference>
<feature type="compositionally biased region" description="Pro residues" evidence="1">
    <location>
        <begin position="444"/>
        <end position="455"/>
    </location>
</feature>
<feature type="compositionally biased region" description="Low complexity" evidence="1">
    <location>
        <begin position="274"/>
        <end position="288"/>
    </location>
</feature>
<dbReference type="CDD" id="cd06257">
    <property type="entry name" value="DnaJ"/>
    <property type="match status" value="1"/>
</dbReference>
<proteinExistence type="predicted"/>
<evidence type="ECO:0000259" key="2">
    <source>
        <dbReference type="PROSITE" id="PS50076"/>
    </source>
</evidence>
<feature type="compositionally biased region" description="Basic and acidic residues" evidence="1">
    <location>
        <begin position="339"/>
        <end position="348"/>
    </location>
</feature>
<evidence type="ECO:0000313" key="4">
    <source>
        <dbReference type="Proteomes" id="UP000295497"/>
    </source>
</evidence>
<dbReference type="InterPro" id="IPR001623">
    <property type="entry name" value="DnaJ_domain"/>
</dbReference>
<feature type="region of interest" description="Disordered" evidence="1">
    <location>
        <begin position="543"/>
        <end position="572"/>
    </location>
</feature>
<feature type="compositionally biased region" description="Low complexity" evidence="1">
    <location>
        <begin position="488"/>
        <end position="497"/>
    </location>
</feature>
<evidence type="ECO:0000256" key="1">
    <source>
        <dbReference type="SAM" id="MobiDB-lite"/>
    </source>
</evidence>